<dbReference type="GO" id="GO:0046872">
    <property type="term" value="F:metal ion binding"/>
    <property type="evidence" value="ECO:0007669"/>
    <property type="project" value="UniProtKB-KW"/>
</dbReference>
<dbReference type="SUPFAM" id="SSF102705">
    <property type="entry name" value="NIF3 (NGG1p interacting factor 3)-like"/>
    <property type="match status" value="1"/>
</dbReference>
<evidence type="ECO:0000256" key="1">
    <source>
        <dbReference type="ARBA" id="ARBA00006964"/>
    </source>
</evidence>
<dbReference type="AlphaFoldDB" id="A0A3M8C3P3"/>
<evidence type="ECO:0000313" key="5">
    <source>
        <dbReference type="EMBL" id="RNB70308.1"/>
    </source>
</evidence>
<keyword evidence="6" id="KW-1185">Reference proteome</keyword>
<feature type="binding site" evidence="4">
    <location>
        <position position="138"/>
    </location>
    <ligand>
        <name>a divalent metal cation</name>
        <dbReference type="ChEBI" id="CHEBI:60240"/>
        <label>1</label>
    </ligand>
</feature>
<keyword evidence="3 4" id="KW-0479">Metal-binding</keyword>
<comment type="similarity">
    <text evidence="1">Belongs to the GTP cyclohydrolase I type 2/NIF3 family.</text>
</comment>
<evidence type="ECO:0000256" key="3">
    <source>
        <dbReference type="ARBA" id="ARBA00022723"/>
    </source>
</evidence>
<proteinExistence type="inferred from homology"/>
<evidence type="ECO:0000256" key="4">
    <source>
        <dbReference type="PIRSR" id="PIRSR602678-1"/>
    </source>
</evidence>
<feature type="binding site" evidence="4">
    <location>
        <position position="274"/>
    </location>
    <ligand>
        <name>a divalent metal cation</name>
        <dbReference type="ChEBI" id="CHEBI:60240"/>
        <label>1</label>
    </ligand>
</feature>
<dbReference type="Pfam" id="PF01784">
    <property type="entry name" value="DUF34_NIF3"/>
    <property type="match status" value="1"/>
</dbReference>
<reference evidence="5 6" key="1">
    <citation type="submission" date="2018-10" db="EMBL/GenBank/DDBJ databases">
        <title>Phylogenomics of Brevibacillus.</title>
        <authorList>
            <person name="Dunlap C."/>
        </authorList>
    </citation>
    <scope>NUCLEOTIDE SEQUENCE [LARGE SCALE GENOMIC DNA]</scope>
    <source>
        <strain evidence="5 6">JCM 12215</strain>
    </source>
</reference>
<evidence type="ECO:0000313" key="6">
    <source>
        <dbReference type="Proteomes" id="UP000282028"/>
    </source>
</evidence>
<sequence length="304" mass="34530">MESRVALGNALSKLFHIEEWETDPAFSRFIPMVYDPLGFDWAHYFEPEFVSRFNGFMLAGREEVETVFLAVFPTEEVLQSFIQQAAPGDLLFMHHPLFMECGDPRGKWGRGFLPIQPDLLQRLKDKELSVFTCHLPMDTSMPIGTGGAIMEALDAELIQPFIPHGNGHVGGIFRVKETNTDALVTQLTAIFDIPYTDFEGIRRTSIDTVAIVPGCGDVVRDMQEAEALGAQAYITGEIHCHIDNPYGRQRFNQMMEYVQKTSLSLIGVSHAASEYLVMKTQMKRWFEQHTSLNVVLLPQKRWWV</sequence>
<dbReference type="Gene3D" id="3.40.1390.30">
    <property type="entry name" value="NIF3 (NGG1p interacting factor 3)-like"/>
    <property type="match status" value="2"/>
</dbReference>
<dbReference type="Proteomes" id="UP000282028">
    <property type="component" value="Unassembled WGS sequence"/>
</dbReference>
<gene>
    <name evidence="5" type="ORF">EDM52_17235</name>
</gene>
<dbReference type="GO" id="GO:0005737">
    <property type="term" value="C:cytoplasm"/>
    <property type="evidence" value="ECO:0007669"/>
    <property type="project" value="TreeGrafter"/>
</dbReference>
<dbReference type="InterPro" id="IPR036069">
    <property type="entry name" value="DUF34/NIF3_sf"/>
</dbReference>
<dbReference type="RefSeq" id="WP_122910190.1">
    <property type="nucleotide sequence ID" value="NZ_CBCSBE010000010.1"/>
</dbReference>
<protein>
    <recommendedName>
        <fullName evidence="2">GTP cyclohydrolase 1 type 2 homolog</fullName>
    </recommendedName>
</protein>
<comment type="caution">
    <text evidence="5">The sequence shown here is derived from an EMBL/GenBank/DDBJ whole genome shotgun (WGS) entry which is preliminary data.</text>
</comment>
<dbReference type="EMBL" id="RHHR01000034">
    <property type="protein sequence ID" value="RNB70308.1"/>
    <property type="molecule type" value="Genomic_DNA"/>
</dbReference>
<feature type="binding site" evidence="4">
    <location>
        <position position="270"/>
    </location>
    <ligand>
        <name>a divalent metal cation</name>
        <dbReference type="ChEBI" id="CHEBI:60240"/>
        <label>1</label>
    </ligand>
</feature>
<accession>A0A3M8C3P3</accession>
<dbReference type="InterPro" id="IPR002678">
    <property type="entry name" value="DUF34/NIF3"/>
</dbReference>
<feature type="binding site" evidence="4">
    <location>
        <position position="95"/>
    </location>
    <ligand>
        <name>a divalent metal cation</name>
        <dbReference type="ChEBI" id="CHEBI:60240"/>
        <label>1</label>
    </ligand>
</feature>
<dbReference type="OrthoDB" id="12727at2"/>
<name>A0A3M8C3P3_9BACL</name>
<dbReference type="PANTHER" id="PTHR13799">
    <property type="entry name" value="NGG1 INTERACTING FACTOR 3"/>
    <property type="match status" value="1"/>
</dbReference>
<dbReference type="PANTHER" id="PTHR13799:SF14">
    <property type="entry name" value="GTP CYCLOHYDROLASE 1 TYPE 2 HOMOLOG"/>
    <property type="match status" value="1"/>
</dbReference>
<feature type="binding site" evidence="4">
    <location>
        <position position="94"/>
    </location>
    <ligand>
        <name>a divalent metal cation</name>
        <dbReference type="ChEBI" id="CHEBI:60240"/>
        <label>1</label>
    </ligand>
</feature>
<evidence type="ECO:0000256" key="2">
    <source>
        <dbReference type="ARBA" id="ARBA00022112"/>
    </source>
</evidence>
<organism evidence="5 6">
    <name type="scientific">Brevibacillus invocatus</name>
    <dbReference type="NCBI Taxonomy" id="173959"/>
    <lineage>
        <taxon>Bacteria</taxon>
        <taxon>Bacillati</taxon>
        <taxon>Bacillota</taxon>
        <taxon>Bacilli</taxon>
        <taxon>Bacillales</taxon>
        <taxon>Paenibacillaceae</taxon>
        <taxon>Brevibacillus</taxon>
    </lineage>
</organism>